<comment type="similarity">
    <text evidence="1">Belongs to the HipA Ser/Thr kinase family.</text>
</comment>
<evidence type="ECO:0000313" key="5">
    <source>
        <dbReference type="EMBL" id="RAR46559.1"/>
    </source>
</evidence>
<protein>
    <submittedName>
        <fullName evidence="5">Serine/threonine-protein kinase HipA</fullName>
    </submittedName>
</protein>
<dbReference type="RefSeq" id="WP_112087234.1">
    <property type="nucleotide sequence ID" value="NZ_QLSV01000017.1"/>
</dbReference>
<dbReference type="InterPro" id="IPR012893">
    <property type="entry name" value="HipA-like_C"/>
</dbReference>
<comment type="caution">
    <text evidence="5">The sequence shown here is derived from an EMBL/GenBank/DDBJ whole genome shotgun (WGS) entry which is preliminary data.</text>
</comment>
<keyword evidence="6" id="KW-1185">Reference proteome</keyword>
<dbReference type="InterPro" id="IPR052028">
    <property type="entry name" value="HipA_Ser/Thr_kinase"/>
</dbReference>
<organism evidence="5 6">
    <name type="scientific">Flavobacterium lacus</name>
    <dbReference type="NCBI Taxonomy" id="1353778"/>
    <lineage>
        <taxon>Bacteria</taxon>
        <taxon>Pseudomonadati</taxon>
        <taxon>Bacteroidota</taxon>
        <taxon>Flavobacteriia</taxon>
        <taxon>Flavobacteriales</taxon>
        <taxon>Flavobacteriaceae</taxon>
        <taxon>Flavobacterium</taxon>
    </lineage>
</organism>
<evidence type="ECO:0000256" key="3">
    <source>
        <dbReference type="ARBA" id="ARBA00022777"/>
    </source>
</evidence>
<dbReference type="Proteomes" id="UP000249518">
    <property type="component" value="Unassembled WGS sequence"/>
</dbReference>
<evidence type="ECO:0000313" key="6">
    <source>
        <dbReference type="Proteomes" id="UP000249518"/>
    </source>
</evidence>
<dbReference type="OrthoDB" id="9805913at2"/>
<dbReference type="EMBL" id="QLSV01000017">
    <property type="protein sequence ID" value="RAR46559.1"/>
    <property type="molecule type" value="Genomic_DNA"/>
</dbReference>
<evidence type="ECO:0000259" key="4">
    <source>
        <dbReference type="Pfam" id="PF07804"/>
    </source>
</evidence>
<dbReference type="AlphaFoldDB" id="A0A328WUM8"/>
<proteinExistence type="inferred from homology"/>
<dbReference type="Pfam" id="PF07804">
    <property type="entry name" value="HipA_C"/>
    <property type="match status" value="1"/>
</dbReference>
<keyword evidence="2" id="KW-0808">Transferase</keyword>
<keyword evidence="3 5" id="KW-0418">Kinase</keyword>
<name>A0A328WUM8_9FLAO</name>
<dbReference type="PANTHER" id="PTHR37419:SF1">
    <property type="entry name" value="SERINE_THREONINE-PROTEIN KINASE TOXIN HIPA"/>
    <property type="match status" value="1"/>
</dbReference>
<reference evidence="5 6" key="1">
    <citation type="submission" date="2018-06" db="EMBL/GenBank/DDBJ databases">
        <title>Genomic Encyclopedia of Type Strains, Phase III (KMG-III): the genomes of soil and plant-associated and newly described type strains.</title>
        <authorList>
            <person name="Whitman W."/>
        </authorList>
    </citation>
    <scope>NUCLEOTIDE SEQUENCE [LARGE SCALE GENOMIC DNA]</scope>
    <source>
        <strain evidence="5 6">CGMCC 1.12504</strain>
    </source>
</reference>
<dbReference type="GO" id="GO:0005829">
    <property type="term" value="C:cytosol"/>
    <property type="evidence" value="ECO:0007669"/>
    <property type="project" value="TreeGrafter"/>
</dbReference>
<dbReference type="Gene3D" id="1.10.1070.20">
    <property type="match status" value="1"/>
</dbReference>
<sequence length="341" mass="39262">MKNYKKKYLARLENSTREVQEPRTFYGRRCLYCYEPLLDSSSDFHEACNKRFFGQLKTPQLNYNLENLQELASKVIQSQMAVTGVQAKVSLSLFRKEEKNLTKKLTIVGLYGDYILKPPSEHYAQLPELESATMHMADVCGIKVVPHSLVKLQDETLCYITKRVDRTRKSKLLMEDMCQLSERLTEDKYKGSHEQVAKLVLKYSSSPLLDVSNFYEQVLFSFFTGNSDMHLKNFSLLEKEGQGLSLCPAYDLVPTALVNPADTEELALTLNAKKRKLKYQDFLSAYEKCGLSKKVLDNTLELFVYAKPEMEAVLGKSFVSDEFKMKYLSLMESRYNQLNLV</sequence>
<dbReference type="GO" id="GO:0004674">
    <property type="term" value="F:protein serine/threonine kinase activity"/>
    <property type="evidence" value="ECO:0007669"/>
    <property type="project" value="TreeGrafter"/>
</dbReference>
<gene>
    <name evidence="5" type="ORF">B0I10_11756</name>
</gene>
<feature type="domain" description="HipA-like C-terminal" evidence="4">
    <location>
        <begin position="81"/>
        <end position="301"/>
    </location>
</feature>
<accession>A0A328WUM8</accession>
<evidence type="ECO:0000256" key="2">
    <source>
        <dbReference type="ARBA" id="ARBA00022679"/>
    </source>
</evidence>
<evidence type="ECO:0000256" key="1">
    <source>
        <dbReference type="ARBA" id="ARBA00010164"/>
    </source>
</evidence>
<dbReference type="PANTHER" id="PTHR37419">
    <property type="entry name" value="SERINE/THREONINE-PROTEIN KINASE TOXIN HIPA"/>
    <property type="match status" value="1"/>
</dbReference>